<accession>A0ABW7A9N3</accession>
<reference evidence="4 5" key="1">
    <citation type="submission" date="2024-10" db="EMBL/GenBank/DDBJ databases">
        <authorList>
            <person name="Topkara A.R."/>
            <person name="Saygin H."/>
        </authorList>
    </citation>
    <scope>NUCLEOTIDE SEQUENCE [LARGE SCALE GENOMIC DNA]</scope>
    <source>
        <strain evidence="4 5">M3C6</strain>
    </source>
</reference>
<gene>
    <name evidence="4" type="ORF">ACFLIM_11055</name>
</gene>
<dbReference type="EC" id="1.-.-.-" evidence="4"/>
<evidence type="ECO:0000259" key="3">
    <source>
        <dbReference type="Pfam" id="PF00296"/>
    </source>
</evidence>
<evidence type="ECO:0000256" key="2">
    <source>
        <dbReference type="SAM" id="MobiDB-lite"/>
    </source>
</evidence>
<evidence type="ECO:0000313" key="4">
    <source>
        <dbReference type="EMBL" id="MFG1703723.1"/>
    </source>
</evidence>
<dbReference type="CDD" id="cd00347">
    <property type="entry name" value="Flavin_utilizing_monoxygenases"/>
    <property type="match status" value="1"/>
</dbReference>
<protein>
    <submittedName>
        <fullName evidence="4">MsnO8 family LLM class oxidoreductase</fullName>
        <ecNumber evidence="4">1.-.-.-</ecNumber>
    </submittedName>
</protein>
<proteinExistence type="predicted"/>
<dbReference type="SUPFAM" id="SSF51679">
    <property type="entry name" value="Bacterial luciferase-like"/>
    <property type="match status" value="1"/>
</dbReference>
<comment type="similarity">
    <text evidence="1">To bacterial alkanal monooxygenase alpha and beta chains.</text>
</comment>
<dbReference type="Proteomes" id="UP001603978">
    <property type="component" value="Unassembled WGS sequence"/>
</dbReference>
<feature type="domain" description="Luciferase-like" evidence="3">
    <location>
        <begin position="195"/>
        <end position="353"/>
    </location>
</feature>
<dbReference type="RefSeq" id="WP_393164395.1">
    <property type="nucleotide sequence ID" value="NZ_JBICRM010000005.1"/>
</dbReference>
<evidence type="ECO:0000313" key="5">
    <source>
        <dbReference type="Proteomes" id="UP001603978"/>
    </source>
</evidence>
<name>A0ABW7A9N3_9ACTN</name>
<sequence length="387" mass="40273">MTVPLSILDLAPIPSGGGAGDALRNTLDLAQRADSLGYRRYWLAEHHFAAGVASSAPAVLIALVAAATRRIRVGSGAVQLGHQTPLAVVEQFGLIDALHPGRIDLGLGRSGQRRAELTGRPPAGGAIGPAPAGGASSGPVAARVVDGLLIPPPFDYSVLIKSPHLAFQASLLQQPGARTPDFAEQVDEIIAFLGGTYTSPDGLAAHAVPGEGADVELWILGSSGGQSAQVAGERGLPFAANYHVSPASVLEAVEAYREAFKPSAVLEEPYVIVSADAVVAADDATAAELAKPYGLWVRSIRTGQGAIPYPSIEEADAHVWSEADRALVADRVDTQFVGTPAAVAERLRVLQRVTGADELLVTTITHTHADRVRSFELLAREWQGSSA</sequence>
<dbReference type="InterPro" id="IPR011251">
    <property type="entry name" value="Luciferase-like_dom"/>
</dbReference>
<feature type="domain" description="Luciferase-like" evidence="3">
    <location>
        <begin position="6"/>
        <end position="115"/>
    </location>
</feature>
<dbReference type="InterPro" id="IPR050766">
    <property type="entry name" value="Bact_Lucif_Oxidored"/>
</dbReference>
<feature type="region of interest" description="Disordered" evidence="2">
    <location>
        <begin position="113"/>
        <end position="132"/>
    </location>
</feature>
<dbReference type="PANTHER" id="PTHR30137:SF6">
    <property type="entry name" value="LUCIFERASE-LIKE MONOOXYGENASE"/>
    <property type="match status" value="1"/>
</dbReference>
<organism evidence="4 5">
    <name type="scientific">Nonomuraea marmarensis</name>
    <dbReference type="NCBI Taxonomy" id="3351344"/>
    <lineage>
        <taxon>Bacteria</taxon>
        <taxon>Bacillati</taxon>
        <taxon>Actinomycetota</taxon>
        <taxon>Actinomycetes</taxon>
        <taxon>Streptosporangiales</taxon>
        <taxon>Streptosporangiaceae</taxon>
        <taxon>Nonomuraea</taxon>
    </lineage>
</organism>
<dbReference type="EMBL" id="JBICRM010000005">
    <property type="protein sequence ID" value="MFG1703723.1"/>
    <property type="molecule type" value="Genomic_DNA"/>
</dbReference>
<dbReference type="Pfam" id="PF00296">
    <property type="entry name" value="Bac_luciferase"/>
    <property type="match status" value="2"/>
</dbReference>
<dbReference type="InterPro" id="IPR019949">
    <property type="entry name" value="CmoO-like"/>
</dbReference>
<keyword evidence="4" id="KW-0560">Oxidoreductase</keyword>
<dbReference type="NCBIfam" id="TIGR03558">
    <property type="entry name" value="oxido_grp_1"/>
    <property type="match status" value="1"/>
</dbReference>
<feature type="compositionally biased region" description="Low complexity" evidence="2">
    <location>
        <begin position="119"/>
        <end position="132"/>
    </location>
</feature>
<dbReference type="GO" id="GO:0016491">
    <property type="term" value="F:oxidoreductase activity"/>
    <property type="evidence" value="ECO:0007669"/>
    <property type="project" value="UniProtKB-KW"/>
</dbReference>
<evidence type="ECO:0000256" key="1">
    <source>
        <dbReference type="ARBA" id="ARBA00007789"/>
    </source>
</evidence>
<keyword evidence="5" id="KW-1185">Reference proteome</keyword>
<dbReference type="InterPro" id="IPR036661">
    <property type="entry name" value="Luciferase-like_sf"/>
</dbReference>
<comment type="caution">
    <text evidence="4">The sequence shown here is derived from an EMBL/GenBank/DDBJ whole genome shotgun (WGS) entry which is preliminary data.</text>
</comment>
<dbReference type="PANTHER" id="PTHR30137">
    <property type="entry name" value="LUCIFERASE-LIKE MONOOXYGENASE"/>
    <property type="match status" value="1"/>
</dbReference>
<dbReference type="Gene3D" id="3.20.20.30">
    <property type="entry name" value="Luciferase-like domain"/>
    <property type="match status" value="1"/>
</dbReference>